<dbReference type="EMBL" id="JANJQO010000155">
    <property type="protein sequence ID" value="KAJ2981055.1"/>
    <property type="molecule type" value="Genomic_DNA"/>
</dbReference>
<evidence type="ECO:0000313" key="1">
    <source>
        <dbReference type="EMBL" id="KAJ2981055.1"/>
    </source>
</evidence>
<organism evidence="1 2">
    <name type="scientific">Zarea fungicola</name>
    <dbReference type="NCBI Taxonomy" id="93591"/>
    <lineage>
        <taxon>Eukaryota</taxon>
        <taxon>Fungi</taxon>
        <taxon>Dikarya</taxon>
        <taxon>Ascomycota</taxon>
        <taxon>Pezizomycotina</taxon>
        <taxon>Sordariomycetes</taxon>
        <taxon>Hypocreomycetidae</taxon>
        <taxon>Hypocreales</taxon>
        <taxon>Cordycipitaceae</taxon>
        <taxon>Zarea</taxon>
    </lineage>
</organism>
<dbReference type="Proteomes" id="UP001143910">
    <property type="component" value="Unassembled WGS sequence"/>
</dbReference>
<keyword evidence="2" id="KW-1185">Reference proteome</keyword>
<sequence>MSSWTFSVPEGYFDDCIALAAQLPNNSLTTRPLFALKPRDYPSDGGSRSSTPSDQRPWARFAKHVAALNHSSPENVAYKIVFVTRHGQGYHNLKNEQVGNEAWDI</sequence>
<comment type="caution">
    <text evidence="1">The sequence shown here is derived from an EMBL/GenBank/DDBJ whole genome shotgun (WGS) entry which is preliminary data.</text>
</comment>
<evidence type="ECO:0000313" key="2">
    <source>
        <dbReference type="Proteomes" id="UP001143910"/>
    </source>
</evidence>
<name>A0ACC1NQ69_9HYPO</name>
<gene>
    <name evidence="1" type="ORF">NQ176_g2261</name>
</gene>
<accession>A0ACC1NQ69</accession>
<proteinExistence type="predicted"/>
<protein>
    <submittedName>
        <fullName evidence="1">Uncharacterized protein</fullName>
    </submittedName>
</protein>
<reference evidence="1" key="1">
    <citation type="submission" date="2022-08" db="EMBL/GenBank/DDBJ databases">
        <title>Genome Sequence of Lecanicillium fungicola.</title>
        <authorList>
            <person name="Buettner E."/>
        </authorList>
    </citation>
    <scope>NUCLEOTIDE SEQUENCE</scope>
    <source>
        <strain evidence="1">Babe33</strain>
    </source>
</reference>